<dbReference type="EMBL" id="SNXE01000001">
    <property type="protein sequence ID" value="TDP13065.1"/>
    <property type="molecule type" value="Genomic_DNA"/>
</dbReference>
<dbReference type="RefSeq" id="WP_133601981.1">
    <property type="nucleotide sequence ID" value="NZ_JAUFPJ010000001.1"/>
</dbReference>
<feature type="domain" description="Aminoglycoside phosphotransferase" evidence="1">
    <location>
        <begin position="33"/>
        <end position="259"/>
    </location>
</feature>
<dbReference type="Pfam" id="PF01636">
    <property type="entry name" value="APH"/>
    <property type="match status" value="1"/>
</dbReference>
<proteinExistence type="predicted"/>
<dbReference type="Gene3D" id="3.90.1200.10">
    <property type="match status" value="1"/>
</dbReference>
<dbReference type="OrthoDB" id="9809275at2"/>
<evidence type="ECO:0000259" key="1">
    <source>
        <dbReference type="Pfam" id="PF01636"/>
    </source>
</evidence>
<dbReference type="InterPro" id="IPR011009">
    <property type="entry name" value="Kinase-like_dom_sf"/>
</dbReference>
<dbReference type="Gene3D" id="3.30.200.20">
    <property type="entry name" value="Phosphorylase Kinase, domain 1"/>
    <property type="match status" value="1"/>
</dbReference>
<evidence type="ECO:0000313" key="3">
    <source>
        <dbReference type="Proteomes" id="UP000295357"/>
    </source>
</evidence>
<gene>
    <name evidence="2" type="ORF">DFR39_101539</name>
</gene>
<dbReference type="InterPro" id="IPR002575">
    <property type="entry name" value="Aminoglycoside_PTrfase"/>
</dbReference>
<reference evidence="2 3" key="1">
    <citation type="submission" date="2019-03" db="EMBL/GenBank/DDBJ databases">
        <title>Genomic Encyclopedia of Type Strains, Phase IV (KMG-IV): sequencing the most valuable type-strain genomes for metagenomic binning, comparative biology and taxonomic classification.</title>
        <authorList>
            <person name="Goeker M."/>
        </authorList>
    </citation>
    <scope>NUCLEOTIDE SEQUENCE [LARGE SCALE GENOMIC DNA]</scope>
    <source>
        <strain evidence="2 3">DSM 25082</strain>
    </source>
</reference>
<organism evidence="2 3">
    <name type="scientific">Roseateles asaccharophilus</name>
    <dbReference type="NCBI Taxonomy" id="582607"/>
    <lineage>
        <taxon>Bacteria</taxon>
        <taxon>Pseudomonadati</taxon>
        <taxon>Pseudomonadota</taxon>
        <taxon>Betaproteobacteria</taxon>
        <taxon>Burkholderiales</taxon>
        <taxon>Sphaerotilaceae</taxon>
        <taxon>Roseateles</taxon>
    </lineage>
</organism>
<accession>A0A4R6NDG7</accession>
<keyword evidence="3" id="KW-1185">Reference proteome</keyword>
<protein>
    <recommendedName>
        <fullName evidence="1">Aminoglycoside phosphotransferase domain-containing protein</fullName>
    </recommendedName>
</protein>
<dbReference type="AlphaFoldDB" id="A0A4R6NDG7"/>
<evidence type="ECO:0000313" key="2">
    <source>
        <dbReference type="EMBL" id="TDP13065.1"/>
    </source>
</evidence>
<dbReference type="Proteomes" id="UP000295357">
    <property type="component" value="Unassembled WGS sequence"/>
</dbReference>
<sequence length="353" mass="40236">MNPIDWPEPARQTILLDWLNALAEAQGLRPETLRLAHADASTRRYLRVDRQGGGSRIVMDAPPQHGSMRAFVEVGAQLAACGLHVPEVLDFAEDRGLLLLSDLGEQPYLQALQQASAGEADRLMRDAIGALIRWQRGGDASRLPVYDEAFIRRELQIFVDWCVGREFGRQWNETQQAWWEKTCAALVRSMLAQPQVPMHRDFMVRNLMVCPAEAGNPGILDFQDAVRGPIAYDMASLLRDAFISWDEERELDWAIRYWEQARKAGLLADHEFGEDFGAFWRALEWAGLQRHLKILGIFCRLKHRDGKPAYAEDLPRLFAYAIKVSTRYIELSPLTRLLEDLQGHLTQTGFSLR</sequence>
<name>A0A4R6NDG7_9BURK</name>
<dbReference type="SUPFAM" id="SSF56112">
    <property type="entry name" value="Protein kinase-like (PK-like)"/>
    <property type="match status" value="1"/>
</dbReference>
<comment type="caution">
    <text evidence="2">The sequence shown here is derived from an EMBL/GenBank/DDBJ whole genome shotgun (WGS) entry which is preliminary data.</text>
</comment>